<keyword evidence="10" id="KW-1185">Reference proteome</keyword>
<dbReference type="PANTHER" id="PTHR21143:SF133">
    <property type="entry name" value="GUSTATORY AND PHEROMONE RECEPTOR 32A-RELATED"/>
    <property type="match status" value="1"/>
</dbReference>
<name>A0AAD8A528_DIPPU</name>
<evidence type="ECO:0000256" key="7">
    <source>
        <dbReference type="ARBA" id="ARBA00023224"/>
    </source>
</evidence>
<dbReference type="AlphaFoldDB" id="A0AAD8A528"/>
<proteinExistence type="inferred from homology"/>
<dbReference type="EMBL" id="JASPKZ010003845">
    <property type="protein sequence ID" value="KAJ9592111.1"/>
    <property type="molecule type" value="Genomic_DNA"/>
</dbReference>
<dbReference type="GO" id="GO:0030425">
    <property type="term" value="C:dendrite"/>
    <property type="evidence" value="ECO:0007669"/>
    <property type="project" value="TreeGrafter"/>
</dbReference>
<dbReference type="GO" id="GO:0030424">
    <property type="term" value="C:axon"/>
    <property type="evidence" value="ECO:0007669"/>
    <property type="project" value="TreeGrafter"/>
</dbReference>
<keyword evidence="7 8" id="KW-0807">Transducer</keyword>
<dbReference type="Proteomes" id="UP001233999">
    <property type="component" value="Unassembled WGS sequence"/>
</dbReference>
<comment type="similarity">
    <text evidence="8">Belongs to the insect chemoreceptor superfamily. Gustatory receptor (GR) family.</text>
</comment>
<keyword evidence="5 8" id="KW-0472">Membrane</keyword>
<comment type="caution">
    <text evidence="9">The sequence shown here is derived from an EMBL/GenBank/DDBJ whole genome shotgun (WGS) entry which is preliminary data.</text>
</comment>
<evidence type="ECO:0000256" key="1">
    <source>
        <dbReference type="ARBA" id="ARBA00004651"/>
    </source>
</evidence>
<sequence>MNSLHKDIRPLYYLSRVMGLAPFSFIRDAESGEESIDTNFCSNIGGVIWSGIVFCVMIAGFIYTKVRYQLDTIMHPGEAVNNAFSFPMNFIIALVALINIFLNRTKIPKFFDKLNFVDVKLCKYRTKNCYIYMDVIVVLVVFVLTSYDTLVSEKGLVVIHDIVYRVAYLIGLITVVQFCKLVQLIQRRIEILKKALCCILKDTSYNIKNIRNPESDVEMYSSTKPSIEVEELNILDLRIAYNNIYEASKVVTDVYGFPILLLMIRTSIALVTNVHGLIWSPDSKFHHSREDFASLPVWIVTFLGMLLAMTLSCQMATLESREIADIVQKLLLNSLTNENLQQLTLFSRQLSINKIEFTAFWFFTVDLSLLCTILASATTYIVILVQFQ</sequence>
<comment type="subcellular location">
    <subcellularLocation>
        <location evidence="1 8">Cell membrane</location>
        <topology evidence="1 8">Multi-pass membrane protein</topology>
    </subcellularLocation>
</comment>
<evidence type="ECO:0000256" key="2">
    <source>
        <dbReference type="ARBA" id="ARBA00022475"/>
    </source>
</evidence>
<keyword evidence="6 8" id="KW-0675">Receptor</keyword>
<reference evidence="9" key="1">
    <citation type="journal article" date="2023" name="IScience">
        <title>Live-bearing cockroach genome reveals convergent evolutionary mechanisms linked to viviparity in insects and beyond.</title>
        <authorList>
            <person name="Fouks B."/>
            <person name="Harrison M.C."/>
            <person name="Mikhailova A.A."/>
            <person name="Marchal E."/>
            <person name="English S."/>
            <person name="Carruthers M."/>
            <person name="Jennings E.C."/>
            <person name="Chiamaka E.L."/>
            <person name="Frigard R.A."/>
            <person name="Pippel M."/>
            <person name="Attardo G.M."/>
            <person name="Benoit J.B."/>
            <person name="Bornberg-Bauer E."/>
            <person name="Tobe S.S."/>
        </authorList>
    </citation>
    <scope>NUCLEOTIDE SEQUENCE</scope>
    <source>
        <strain evidence="9">Stay&amp;Tobe</strain>
    </source>
</reference>
<evidence type="ECO:0000256" key="8">
    <source>
        <dbReference type="RuleBase" id="RU363108"/>
    </source>
</evidence>
<evidence type="ECO:0000256" key="4">
    <source>
        <dbReference type="ARBA" id="ARBA00022989"/>
    </source>
</evidence>
<dbReference type="GO" id="GO:0005886">
    <property type="term" value="C:plasma membrane"/>
    <property type="evidence" value="ECO:0007669"/>
    <property type="project" value="UniProtKB-SubCell"/>
</dbReference>
<keyword evidence="3 8" id="KW-0812">Transmembrane</keyword>
<evidence type="ECO:0000256" key="6">
    <source>
        <dbReference type="ARBA" id="ARBA00023170"/>
    </source>
</evidence>
<dbReference type="GO" id="GO:0008049">
    <property type="term" value="P:male courtship behavior"/>
    <property type="evidence" value="ECO:0007669"/>
    <property type="project" value="TreeGrafter"/>
</dbReference>
<dbReference type="GO" id="GO:0007165">
    <property type="term" value="P:signal transduction"/>
    <property type="evidence" value="ECO:0007669"/>
    <property type="project" value="UniProtKB-KW"/>
</dbReference>
<organism evidence="9 10">
    <name type="scientific">Diploptera punctata</name>
    <name type="common">Pacific beetle cockroach</name>
    <dbReference type="NCBI Taxonomy" id="6984"/>
    <lineage>
        <taxon>Eukaryota</taxon>
        <taxon>Metazoa</taxon>
        <taxon>Ecdysozoa</taxon>
        <taxon>Arthropoda</taxon>
        <taxon>Hexapoda</taxon>
        <taxon>Insecta</taxon>
        <taxon>Pterygota</taxon>
        <taxon>Neoptera</taxon>
        <taxon>Polyneoptera</taxon>
        <taxon>Dictyoptera</taxon>
        <taxon>Blattodea</taxon>
        <taxon>Blaberoidea</taxon>
        <taxon>Blaberidae</taxon>
        <taxon>Diplopterinae</taxon>
        <taxon>Diploptera</taxon>
    </lineage>
</organism>
<protein>
    <recommendedName>
        <fullName evidence="8">Gustatory receptor</fullName>
    </recommendedName>
</protein>
<dbReference type="GO" id="GO:0007635">
    <property type="term" value="P:chemosensory behavior"/>
    <property type="evidence" value="ECO:0007669"/>
    <property type="project" value="TreeGrafter"/>
</dbReference>
<comment type="function">
    <text evidence="8">Gustatory receptor which mediates acceptance or avoidance behavior, depending on its substrates.</text>
</comment>
<feature type="transmembrane region" description="Helical" evidence="8">
    <location>
        <begin position="259"/>
        <end position="280"/>
    </location>
</feature>
<feature type="transmembrane region" description="Helical" evidence="8">
    <location>
        <begin position="44"/>
        <end position="63"/>
    </location>
</feature>
<gene>
    <name evidence="9" type="ORF">L9F63_001339</name>
</gene>
<dbReference type="InterPro" id="IPR013604">
    <property type="entry name" value="7TM_chemorcpt"/>
</dbReference>
<feature type="transmembrane region" description="Helical" evidence="8">
    <location>
        <begin position="162"/>
        <end position="185"/>
    </location>
</feature>
<accession>A0AAD8A528</accession>
<evidence type="ECO:0000256" key="5">
    <source>
        <dbReference type="ARBA" id="ARBA00023136"/>
    </source>
</evidence>
<feature type="transmembrane region" description="Helical" evidence="8">
    <location>
        <begin position="130"/>
        <end position="150"/>
    </location>
</feature>
<evidence type="ECO:0000313" key="9">
    <source>
        <dbReference type="EMBL" id="KAJ9592111.1"/>
    </source>
</evidence>
<dbReference type="GO" id="GO:0050909">
    <property type="term" value="P:sensory perception of taste"/>
    <property type="evidence" value="ECO:0007669"/>
    <property type="project" value="InterPro"/>
</dbReference>
<feature type="transmembrane region" description="Helical" evidence="8">
    <location>
        <begin position="357"/>
        <end position="383"/>
    </location>
</feature>
<keyword evidence="4 8" id="KW-1133">Transmembrane helix</keyword>
<feature type="transmembrane region" description="Helical" evidence="8">
    <location>
        <begin position="292"/>
        <end position="311"/>
    </location>
</feature>
<reference evidence="9" key="2">
    <citation type="submission" date="2023-05" db="EMBL/GenBank/DDBJ databases">
        <authorList>
            <person name="Fouks B."/>
        </authorList>
    </citation>
    <scope>NUCLEOTIDE SEQUENCE</scope>
    <source>
        <strain evidence="9">Stay&amp;Tobe</strain>
        <tissue evidence="9">Testes</tissue>
    </source>
</reference>
<feature type="transmembrane region" description="Helical" evidence="8">
    <location>
        <begin position="83"/>
        <end position="102"/>
    </location>
</feature>
<dbReference type="Pfam" id="PF08395">
    <property type="entry name" value="7tm_7"/>
    <property type="match status" value="1"/>
</dbReference>
<dbReference type="PANTHER" id="PTHR21143">
    <property type="entry name" value="INVERTEBRATE GUSTATORY RECEPTOR"/>
    <property type="match status" value="1"/>
</dbReference>
<evidence type="ECO:0000256" key="3">
    <source>
        <dbReference type="ARBA" id="ARBA00022692"/>
    </source>
</evidence>
<evidence type="ECO:0000313" key="10">
    <source>
        <dbReference type="Proteomes" id="UP001233999"/>
    </source>
</evidence>
<keyword evidence="2 8" id="KW-1003">Cell membrane</keyword>
<dbReference type="GO" id="GO:0043025">
    <property type="term" value="C:neuronal cell body"/>
    <property type="evidence" value="ECO:0007669"/>
    <property type="project" value="TreeGrafter"/>
</dbReference>